<evidence type="ECO:0000313" key="2">
    <source>
        <dbReference type="EMBL" id="RPA93649.1"/>
    </source>
</evidence>
<protein>
    <submittedName>
        <fullName evidence="2">Uncharacterized protein</fullName>
    </submittedName>
</protein>
<organism evidence="2 3">
    <name type="scientific">Choiromyces venosus 120613-1</name>
    <dbReference type="NCBI Taxonomy" id="1336337"/>
    <lineage>
        <taxon>Eukaryota</taxon>
        <taxon>Fungi</taxon>
        <taxon>Dikarya</taxon>
        <taxon>Ascomycota</taxon>
        <taxon>Pezizomycotina</taxon>
        <taxon>Pezizomycetes</taxon>
        <taxon>Pezizales</taxon>
        <taxon>Tuberaceae</taxon>
        <taxon>Choiromyces</taxon>
    </lineage>
</organism>
<sequence length="208" mass="23101">MSPANPQNTNKSRPILISSPCSSPPSIPAASPSNNIPTPPCPNPPTSSSEALYARLNTLRTTFLRQSRTRTALKRRIDAKLSSHADMFASREFSIDYQVALTASLNNFLDPLYDELERTEVACEELDAEISRVIGELVDVRKREERGNGGEWDVGVEKGKFMGEGMGGESRWDGDSEEEEDSEEEDSEEEDEEVTSYARNHISMQGKD</sequence>
<dbReference type="OrthoDB" id="10571131at2759"/>
<reference evidence="2 3" key="1">
    <citation type="journal article" date="2018" name="Nat. Ecol. Evol.">
        <title>Pezizomycetes genomes reveal the molecular basis of ectomycorrhizal truffle lifestyle.</title>
        <authorList>
            <person name="Murat C."/>
            <person name="Payen T."/>
            <person name="Noel B."/>
            <person name="Kuo A."/>
            <person name="Morin E."/>
            <person name="Chen J."/>
            <person name="Kohler A."/>
            <person name="Krizsan K."/>
            <person name="Balestrini R."/>
            <person name="Da Silva C."/>
            <person name="Montanini B."/>
            <person name="Hainaut M."/>
            <person name="Levati E."/>
            <person name="Barry K.W."/>
            <person name="Belfiori B."/>
            <person name="Cichocki N."/>
            <person name="Clum A."/>
            <person name="Dockter R.B."/>
            <person name="Fauchery L."/>
            <person name="Guy J."/>
            <person name="Iotti M."/>
            <person name="Le Tacon F."/>
            <person name="Lindquist E.A."/>
            <person name="Lipzen A."/>
            <person name="Malagnac F."/>
            <person name="Mello A."/>
            <person name="Molinier V."/>
            <person name="Miyauchi S."/>
            <person name="Poulain J."/>
            <person name="Riccioni C."/>
            <person name="Rubini A."/>
            <person name="Sitrit Y."/>
            <person name="Splivallo R."/>
            <person name="Traeger S."/>
            <person name="Wang M."/>
            <person name="Zifcakova L."/>
            <person name="Wipf D."/>
            <person name="Zambonelli A."/>
            <person name="Paolocci F."/>
            <person name="Nowrousian M."/>
            <person name="Ottonello S."/>
            <person name="Baldrian P."/>
            <person name="Spatafora J.W."/>
            <person name="Henrissat B."/>
            <person name="Nagy L.G."/>
            <person name="Aury J.M."/>
            <person name="Wincker P."/>
            <person name="Grigoriev I.V."/>
            <person name="Bonfante P."/>
            <person name="Martin F.M."/>
        </authorList>
    </citation>
    <scope>NUCLEOTIDE SEQUENCE [LARGE SCALE GENOMIC DNA]</scope>
    <source>
        <strain evidence="2 3">120613-1</strain>
    </source>
</reference>
<accession>A0A3N4J5S1</accession>
<evidence type="ECO:0000313" key="3">
    <source>
        <dbReference type="Proteomes" id="UP000276215"/>
    </source>
</evidence>
<feature type="compositionally biased region" description="Polar residues" evidence="1">
    <location>
        <begin position="1"/>
        <end position="12"/>
    </location>
</feature>
<keyword evidence="3" id="KW-1185">Reference proteome</keyword>
<dbReference type="AlphaFoldDB" id="A0A3N4J5S1"/>
<dbReference type="Proteomes" id="UP000276215">
    <property type="component" value="Unassembled WGS sequence"/>
</dbReference>
<proteinExistence type="predicted"/>
<feature type="compositionally biased region" description="Acidic residues" evidence="1">
    <location>
        <begin position="175"/>
        <end position="194"/>
    </location>
</feature>
<feature type="region of interest" description="Disordered" evidence="1">
    <location>
        <begin position="1"/>
        <end position="49"/>
    </location>
</feature>
<dbReference type="EMBL" id="ML120449">
    <property type="protein sequence ID" value="RPA93649.1"/>
    <property type="molecule type" value="Genomic_DNA"/>
</dbReference>
<gene>
    <name evidence="2" type="ORF">L873DRAFT_1793546</name>
</gene>
<feature type="region of interest" description="Disordered" evidence="1">
    <location>
        <begin position="146"/>
        <end position="208"/>
    </location>
</feature>
<evidence type="ECO:0000256" key="1">
    <source>
        <dbReference type="SAM" id="MobiDB-lite"/>
    </source>
</evidence>
<name>A0A3N4J5S1_9PEZI</name>